<dbReference type="EMBL" id="BDGU01001627">
    <property type="protein sequence ID" value="GAW10283.1"/>
    <property type="molecule type" value="Genomic_DNA"/>
</dbReference>
<proteinExistence type="predicted"/>
<keyword evidence="3" id="KW-0347">Helicase</keyword>
<feature type="domain" description="DUF6570" evidence="2">
    <location>
        <begin position="1"/>
        <end position="136"/>
    </location>
</feature>
<dbReference type="Proteomes" id="UP000188533">
    <property type="component" value="Unassembled WGS sequence"/>
</dbReference>
<evidence type="ECO:0000256" key="1">
    <source>
        <dbReference type="SAM" id="MobiDB-lite"/>
    </source>
</evidence>
<keyword evidence="3" id="KW-0067">ATP-binding</keyword>
<feature type="compositionally biased region" description="Acidic residues" evidence="1">
    <location>
        <begin position="176"/>
        <end position="188"/>
    </location>
</feature>
<evidence type="ECO:0000259" key="2">
    <source>
        <dbReference type="Pfam" id="PF20209"/>
    </source>
</evidence>
<feature type="region of interest" description="Disordered" evidence="1">
    <location>
        <begin position="171"/>
        <end position="220"/>
    </location>
</feature>
<reference evidence="3 4" key="2">
    <citation type="submission" date="2017-02" db="EMBL/GenBank/DDBJ databases">
        <title>A genome survey and senescence transcriptome analysis in Lentinula edodes.</title>
        <authorList>
            <person name="Sakamoto Y."/>
            <person name="Nakade K."/>
            <person name="Sato S."/>
            <person name="Yoshida Y."/>
            <person name="Miyazaki K."/>
            <person name="Natsume S."/>
            <person name="Konno N."/>
        </authorList>
    </citation>
    <scope>NUCLEOTIDE SEQUENCE [LARGE SCALE GENOMIC DNA]</scope>
    <source>
        <strain evidence="3 4">NBRC 111202</strain>
    </source>
</reference>
<organism evidence="3 4">
    <name type="scientific">Lentinula edodes</name>
    <name type="common">Shiitake mushroom</name>
    <name type="synonym">Lentinus edodes</name>
    <dbReference type="NCBI Taxonomy" id="5353"/>
    <lineage>
        <taxon>Eukaryota</taxon>
        <taxon>Fungi</taxon>
        <taxon>Dikarya</taxon>
        <taxon>Basidiomycota</taxon>
        <taxon>Agaricomycotina</taxon>
        <taxon>Agaricomycetes</taxon>
        <taxon>Agaricomycetidae</taxon>
        <taxon>Agaricales</taxon>
        <taxon>Marasmiineae</taxon>
        <taxon>Omphalotaceae</taxon>
        <taxon>Lentinula</taxon>
    </lineage>
</organism>
<reference evidence="3 4" key="1">
    <citation type="submission" date="2016-08" db="EMBL/GenBank/DDBJ databases">
        <authorList>
            <consortium name="Lentinula edodes genome sequencing consortium"/>
            <person name="Sakamoto Y."/>
            <person name="Nakade K."/>
            <person name="Sato S."/>
            <person name="Yoshida Y."/>
            <person name="Miyazaki K."/>
            <person name="Natsume S."/>
            <person name="Konno N."/>
        </authorList>
    </citation>
    <scope>NUCLEOTIDE SEQUENCE [LARGE SCALE GENOMIC DNA]</scope>
    <source>
        <strain evidence="3 4">NBRC 111202</strain>
    </source>
</reference>
<name>A0A1Q3ESV9_LENED</name>
<keyword evidence="4" id="KW-1185">Reference proteome</keyword>
<keyword evidence="3" id="KW-0547">Nucleotide-binding</keyword>
<evidence type="ECO:0000313" key="3">
    <source>
        <dbReference type="EMBL" id="GAW10283.1"/>
    </source>
</evidence>
<feature type="compositionally biased region" description="Acidic residues" evidence="1">
    <location>
        <begin position="195"/>
        <end position="207"/>
    </location>
</feature>
<gene>
    <name evidence="3" type="ORF">LENED_012532</name>
</gene>
<dbReference type="GO" id="GO:0004386">
    <property type="term" value="F:helicase activity"/>
    <property type="evidence" value="ECO:0007669"/>
    <property type="project" value="UniProtKB-KW"/>
</dbReference>
<dbReference type="InterPro" id="IPR046700">
    <property type="entry name" value="DUF6570"/>
</dbReference>
<dbReference type="AlphaFoldDB" id="A0A1Q3ESV9"/>
<keyword evidence="3" id="KW-0378">Hydrolase</keyword>
<dbReference type="Pfam" id="PF20209">
    <property type="entry name" value="DUF6570"/>
    <property type="match status" value="1"/>
</dbReference>
<accession>A0A1Q3ESV9</accession>
<protein>
    <submittedName>
        <fullName evidence="3">ATP-dependent DNA helicase PIF1</fullName>
    </submittedName>
</protein>
<sequence length="220" mass="24365">MWVGAIPFELRILTLPERVLVSRFFAAAYIVKLYPKKQGGRSLPVDLLTSGLKGNVSSYFLNTQEIAGMVDEGFLPPRPSILAATIAVTFIGPKNVPLKALAPMLAVRRRRVADALRWLIANNPLYAGIEISEQNLSLLPEDGVPVEIWGNVKWSDQVMLLEKEHAGYVNEHNDGEGIEDGDLTEDDYAYGISPMEDEEDEEVDEDPNDKGGATMDIFFT</sequence>
<comment type="caution">
    <text evidence="3">The sequence shown here is derived from an EMBL/GenBank/DDBJ whole genome shotgun (WGS) entry which is preliminary data.</text>
</comment>
<evidence type="ECO:0000313" key="4">
    <source>
        <dbReference type="Proteomes" id="UP000188533"/>
    </source>
</evidence>